<gene>
    <name evidence="1" type="ORF">I1A42_03170</name>
</gene>
<sequence>MSRVFITGANRGIGLALAKTYLANGSEVHATYRDTQQSKELLDLKLHNHLLFCHKLDVTDYFAVAKLAQQFASLDIVISNAGYYGPKGYPLGQTDEMEWRRTLEVNAIAPLKLAEVFMPLVKQGNDKKMAFISSKMGSMTDNQSGGAYIYRSSKAALNSVVKSLSIDLEPSGITVLAIHPGWVKTSMGGPNAQMNPNSSAYQIYNFIHNATMKRTGQFVNFDGTHIPW</sequence>
<dbReference type="CDD" id="cd05325">
    <property type="entry name" value="carb_red_sniffer_like_SDR_c"/>
    <property type="match status" value="1"/>
</dbReference>
<accession>A0ABS0GAY9</accession>
<dbReference type="Gene3D" id="3.40.50.720">
    <property type="entry name" value="NAD(P)-binding Rossmann-like Domain"/>
    <property type="match status" value="1"/>
</dbReference>
<dbReference type="Pfam" id="PF00106">
    <property type="entry name" value="adh_short"/>
    <property type="match status" value="1"/>
</dbReference>
<dbReference type="InterPro" id="IPR036291">
    <property type="entry name" value="NAD(P)-bd_dom_sf"/>
</dbReference>
<evidence type="ECO:0000313" key="1">
    <source>
        <dbReference type="EMBL" id="MBF8999572.1"/>
    </source>
</evidence>
<dbReference type="PANTHER" id="PTHR45458">
    <property type="entry name" value="SHORT-CHAIN DEHYDROGENASE/REDUCTASE SDR"/>
    <property type="match status" value="1"/>
</dbReference>
<dbReference type="Proteomes" id="UP000597206">
    <property type="component" value="Unassembled WGS sequence"/>
</dbReference>
<dbReference type="PRINTS" id="PR00081">
    <property type="entry name" value="GDHRDH"/>
</dbReference>
<name>A0ABS0GAY9_9VIBR</name>
<proteinExistence type="predicted"/>
<organism evidence="1 2">
    <name type="scientific">Vibrio nitrifigilis</name>
    <dbReference type="NCBI Taxonomy" id="2789781"/>
    <lineage>
        <taxon>Bacteria</taxon>
        <taxon>Pseudomonadati</taxon>
        <taxon>Pseudomonadota</taxon>
        <taxon>Gammaproteobacteria</taxon>
        <taxon>Vibrionales</taxon>
        <taxon>Vibrionaceae</taxon>
        <taxon>Vibrio</taxon>
    </lineage>
</organism>
<dbReference type="PANTHER" id="PTHR45458:SF1">
    <property type="entry name" value="SHORT CHAIN DEHYDROGENASE"/>
    <property type="match status" value="1"/>
</dbReference>
<dbReference type="RefSeq" id="WP_196122622.1">
    <property type="nucleotide sequence ID" value="NZ_JADPMR010000001.1"/>
</dbReference>
<keyword evidence="2" id="KW-1185">Reference proteome</keyword>
<comment type="caution">
    <text evidence="1">The sequence shown here is derived from an EMBL/GenBank/DDBJ whole genome shotgun (WGS) entry which is preliminary data.</text>
</comment>
<reference evidence="1 2" key="1">
    <citation type="submission" date="2020-11" db="EMBL/GenBank/DDBJ databases">
        <title>Vibrio nitrifigilis sp. nov., a marine nitrogen-fixing bacterium isolated from the lagoon sediment of an islet inside an atoll.</title>
        <authorList>
            <person name="Wang L.-T."/>
            <person name="Shieh W.Y."/>
        </authorList>
    </citation>
    <scope>NUCLEOTIDE SEQUENCE [LARGE SCALE GENOMIC DNA]</scope>
    <source>
        <strain evidence="1 2">NFV-1</strain>
    </source>
</reference>
<dbReference type="InterPro" id="IPR052184">
    <property type="entry name" value="SDR_enzymes"/>
</dbReference>
<protein>
    <submittedName>
        <fullName evidence="1">SDR family oxidoreductase</fullName>
    </submittedName>
</protein>
<evidence type="ECO:0000313" key="2">
    <source>
        <dbReference type="Proteomes" id="UP000597206"/>
    </source>
</evidence>
<dbReference type="SUPFAM" id="SSF51735">
    <property type="entry name" value="NAD(P)-binding Rossmann-fold domains"/>
    <property type="match status" value="1"/>
</dbReference>
<dbReference type="InterPro" id="IPR002347">
    <property type="entry name" value="SDR_fam"/>
</dbReference>
<dbReference type="EMBL" id="JADPMR010000001">
    <property type="protein sequence ID" value="MBF8999572.1"/>
    <property type="molecule type" value="Genomic_DNA"/>
</dbReference>